<dbReference type="EMBL" id="JACLAU010000032">
    <property type="protein sequence ID" value="MBC2653039.1"/>
    <property type="molecule type" value="Genomic_DNA"/>
</dbReference>
<dbReference type="InterPro" id="IPR036770">
    <property type="entry name" value="Ankyrin_rpt-contain_sf"/>
</dbReference>
<reference evidence="4 5" key="1">
    <citation type="submission" date="2020-08" db="EMBL/GenBank/DDBJ databases">
        <title>The genome sequence of Novosphingobium flavum 4Y4.</title>
        <authorList>
            <person name="Liu Y."/>
        </authorList>
    </citation>
    <scope>NUCLEOTIDE SEQUENCE [LARGE SCALE GENOMIC DNA]</scope>
    <source>
        <strain evidence="4 5">4Y4</strain>
    </source>
</reference>
<name>A0A7X1FAM4_9SPHN</name>
<dbReference type="SUPFAM" id="SSF48403">
    <property type="entry name" value="Ankyrin repeat"/>
    <property type="match status" value="1"/>
</dbReference>
<sequence>MQGGIPQHDHDQEQSVQKVARFGRTAMVAALALALALPGTAGAQVMSVGYKFLEAVKKKDGEAVEKALNDSATIINTRDVTTGDSALHVVSQRRDYTWLNFLLFKGANANIRNDRGVTPLGIAVSLSWPEGAQLLIDRGARVNDPDNNGETPLIAAVHQRNIELVRLLLKAGADAGRADNSGRSARDYANLLGPESSIANEVENAAKAAAKRKQNSYGPSF</sequence>
<keyword evidence="2 3" id="KW-0040">ANK repeat</keyword>
<dbReference type="PROSITE" id="PS50297">
    <property type="entry name" value="ANK_REP_REGION"/>
    <property type="match status" value="2"/>
</dbReference>
<dbReference type="InterPro" id="IPR002110">
    <property type="entry name" value="Ankyrin_rpt"/>
</dbReference>
<evidence type="ECO:0000313" key="5">
    <source>
        <dbReference type="Proteomes" id="UP000520156"/>
    </source>
</evidence>
<feature type="repeat" description="ANK" evidence="3">
    <location>
        <begin position="148"/>
        <end position="180"/>
    </location>
</feature>
<keyword evidence="1" id="KW-0677">Repeat</keyword>
<dbReference type="Gene3D" id="1.25.40.20">
    <property type="entry name" value="Ankyrin repeat-containing domain"/>
    <property type="match status" value="1"/>
</dbReference>
<comment type="caution">
    <text evidence="4">The sequence shown here is derived from an EMBL/GenBank/DDBJ whole genome shotgun (WGS) entry which is preliminary data.</text>
</comment>
<protein>
    <submittedName>
        <fullName evidence="4">Ankyrin repeat domain-containing protein</fullName>
    </submittedName>
</protein>
<evidence type="ECO:0000256" key="1">
    <source>
        <dbReference type="ARBA" id="ARBA00022737"/>
    </source>
</evidence>
<dbReference type="Proteomes" id="UP000520156">
    <property type="component" value="Unassembled WGS sequence"/>
</dbReference>
<evidence type="ECO:0000313" key="4">
    <source>
        <dbReference type="EMBL" id="MBC2653039.1"/>
    </source>
</evidence>
<feature type="repeat" description="ANK" evidence="3">
    <location>
        <begin position="82"/>
        <end position="114"/>
    </location>
</feature>
<dbReference type="PANTHER" id="PTHR24171">
    <property type="entry name" value="ANKYRIN REPEAT DOMAIN-CONTAINING PROTEIN 39-RELATED"/>
    <property type="match status" value="1"/>
</dbReference>
<evidence type="ECO:0000256" key="2">
    <source>
        <dbReference type="ARBA" id="ARBA00023043"/>
    </source>
</evidence>
<organism evidence="4 5">
    <name type="scientific">Novosphingobium aerophilum</name>
    <dbReference type="NCBI Taxonomy" id="2839843"/>
    <lineage>
        <taxon>Bacteria</taxon>
        <taxon>Pseudomonadati</taxon>
        <taxon>Pseudomonadota</taxon>
        <taxon>Alphaproteobacteria</taxon>
        <taxon>Sphingomonadales</taxon>
        <taxon>Sphingomonadaceae</taxon>
        <taxon>Novosphingobium</taxon>
    </lineage>
</organism>
<dbReference type="SMART" id="SM00248">
    <property type="entry name" value="ANK"/>
    <property type="match status" value="3"/>
</dbReference>
<keyword evidence="5" id="KW-1185">Reference proteome</keyword>
<gene>
    <name evidence="4" type="ORF">H7F49_15180</name>
</gene>
<evidence type="ECO:0000256" key="3">
    <source>
        <dbReference type="PROSITE-ProRule" id="PRU00023"/>
    </source>
</evidence>
<proteinExistence type="predicted"/>
<dbReference type="PROSITE" id="PS50088">
    <property type="entry name" value="ANK_REPEAT"/>
    <property type="match status" value="3"/>
</dbReference>
<dbReference type="AlphaFoldDB" id="A0A7X1FAM4"/>
<accession>A0A7X1FAM4</accession>
<dbReference type="Pfam" id="PF12796">
    <property type="entry name" value="Ank_2"/>
    <property type="match status" value="1"/>
</dbReference>
<feature type="repeat" description="ANK" evidence="3">
    <location>
        <begin position="115"/>
        <end position="147"/>
    </location>
</feature>